<evidence type="ECO:0000259" key="1">
    <source>
        <dbReference type="Pfam" id="PF13280"/>
    </source>
</evidence>
<evidence type="ECO:0000259" key="2">
    <source>
        <dbReference type="Pfam" id="PF26107"/>
    </source>
</evidence>
<dbReference type="PANTHER" id="PTHR34580:SF3">
    <property type="entry name" value="PROTEIN PAFB"/>
    <property type="match status" value="1"/>
</dbReference>
<dbReference type="KEGG" id="nik:F5I99_05725"/>
<dbReference type="Pfam" id="PF26107">
    <property type="entry name" value="BrxR_CTD"/>
    <property type="match status" value="1"/>
</dbReference>
<dbReference type="Pfam" id="PF26109">
    <property type="entry name" value="WHD_BrxR"/>
    <property type="match status" value="1"/>
</dbReference>
<dbReference type="PIRSF" id="PIRSF015558">
    <property type="entry name" value="Txn_reg_DeoR_prd"/>
    <property type="match status" value="1"/>
</dbReference>
<dbReference type="PANTHER" id="PTHR34580">
    <property type="match status" value="1"/>
</dbReference>
<dbReference type="AlphaFoldDB" id="A0A5J6LCT0"/>
<evidence type="ECO:0000313" key="4">
    <source>
        <dbReference type="EMBL" id="QEW06032.1"/>
    </source>
</evidence>
<organism evidence="4 5">
    <name type="scientific">Nitrincola iocasae</name>
    <dbReference type="NCBI Taxonomy" id="2614693"/>
    <lineage>
        <taxon>Bacteria</taxon>
        <taxon>Pseudomonadati</taxon>
        <taxon>Pseudomonadota</taxon>
        <taxon>Gammaproteobacteria</taxon>
        <taxon>Oceanospirillales</taxon>
        <taxon>Oceanospirillaceae</taxon>
        <taxon>Nitrincola</taxon>
    </lineage>
</organism>
<accession>A0A5J6LCT0</accession>
<evidence type="ECO:0000313" key="5">
    <source>
        <dbReference type="Proteomes" id="UP000325606"/>
    </source>
</evidence>
<dbReference type="InterPro" id="IPR059020">
    <property type="entry name" value="CapW_CTD"/>
</dbReference>
<feature type="domain" description="DNA-binding transcriptional repressor CapW C-terminal dimerisation" evidence="2">
    <location>
        <begin position="207"/>
        <end position="276"/>
    </location>
</feature>
<dbReference type="InterPro" id="IPR026881">
    <property type="entry name" value="WYL_dom"/>
</dbReference>
<dbReference type="Pfam" id="PF13280">
    <property type="entry name" value="WYL"/>
    <property type="match status" value="1"/>
</dbReference>
<feature type="domain" description="DNA-binding transcriptional repressor CapW winged helix-turn-helix" evidence="3">
    <location>
        <begin position="13"/>
        <end position="91"/>
    </location>
</feature>
<protein>
    <submittedName>
        <fullName evidence="4">WYL domain-containing protein</fullName>
    </submittedName>
</protein>
<name>A0A5J6LCT0_9GAMM</name>
<dbReference type="InterPro" id="IPR059019">
    <property type="entry name" value="WHD_CapW"/>
</dbReference>
<dbReference type="PROSITE" id="PS52050">
    <property type="entry name" value="WYL"/>
    <property type="match status" value="1"/>
</dbReference>
<dbReference type="Proteomes" id="UP000325606">
    <property type="component" value="Chromosome"/>
</dbReference>
<reference evidence="4 5" key="1">
    <citation type="submission" date="2019-09" db="EMBL/GenBank/DDBJ databases">
        <title>Nitrincola iocasae sp. nov., a bacterium isolated from the sediment collected at a cold seep field in South China Sea.</title>
        <authorList>
            <person name="Zhang H."/>
            <person name="Wang H."/>
            <person name="Li C."/>
        </authorList>
    </citation>
    <scope>NUCLEOTIDE SEQUENCE [LARGE SCALE GENOMIC DNA]</scope>
    <source>
        <strain evidence="4 5">KXZD1103</strain>
    </source>
</reference>
<feature type="domain" description="WYL" evidence="1">
    <location>
        <begin position="120"/>
        <end position="185"/>
    </location>
</feature>
<evidence type="ECO:0000259" key="3">
    <source>
        <dbReference type="Pfam" id="PF26109"/>
    </source>
</evidence>
<sequence>MDIRTVRVSTLEQQRLWLIELLAWWEGRVNTSDLVREFNISRQSASKSINLYLTLQPDSLTYNTHQKVYQPTATFKPNYLNNDVAEYLEWATRHSSTLGLNVPLPYDDVPLPPRHIQPEMMRQLVQAIREHRALEVDYVSLSNPDREGRILVPHSFVKTGLRWHLRAWCEKSQEYRDFVLSRFRGIPDLEQVSDKTGEDDHAWHTLAEVIFAPDQRLTPAQKEVIETDYQMHNGELRITTRACLIQYLIQEMQVNTKMLDPDPKAQQLVLVNKDDISEWLF</sequence>
<dbReference type="InterPro" id="IPR051534">
    <property type="entry name" value="CBASS_pafABC_assoc_protein"/>
</dbReference>
<keyword evidence="5" id="KW-1185">Reference proteome</keyword>
<proteinExistence type="predicted"/>
<dbReference type="InterPro" id="IPR016634">
    <property type="entry name" value="CapW-like"/>
</dbReference>
<gene>
    <name evidence="4" type="ORF">F5I99_05725</name>
</gene>
<dbReference type="EMBL" id="CP044222">
    <property type="protein sequence ID" value="QEW06032.1"/>
    <property type="molecule type" value="Genomic_DNA"/>
</dbReference>